<protein>
    <recommendedName>
        <fullName evidence="10">Probable guanine deaminase</fullName>
        <ecNumber evidence="4">3.5.4.3</ecNumber>
    </recommendedName>
    <alternativeName>
        <fullName evidence="11">Guanine aminohydrolase</fullName>
    </alternativeName>
</protein>
<dbReference type="EMBL" id="LMYN01000017">
    <property type="protein sequence ID" value="KSA02929.1"/>
    <property type="molecule type" value="Genomic_DNA"/>
</dbReference>
<dbReference type="Proteomes" id="UP000054251">
    <property type="component" value="Unassembled WGS sequence"/>
</dbReference>
<evidence type="ECO:0000256" key="3">
    <source>
        <dbReference type="ARBA" id="ARBA00006745"/>
    </source>
</evidence>
<keyword evidence="5" id="KW-0479">Metal-binding</keyword>
<accession>A0A0V1Q333</accession>
<evidence type="ECO:0000256" key="4">
    <source>
        <dbReference type="ARBA" id="ARBA00012781"/>
    </source>
</evidence>
<comment type="cofactor">
    <cofactor evidence="1">
        <name>Zn(2+)</name>
        <dbReference type="ChEBI" id="CHEBI:29105"/>
    </cofactor>
</comment>
<evidence type="ECO:0000313" key="13">
    <source>
        <dbReference type="EMBL" id="KSA02929.1"/>
    </source>
</evidence>
<keyword evidence="6" id="KW-0378">Hydrolase</keyword>
<dbReference type="OrthoDB" id="194468at2759"/>
<comment type="function">
    <text evidence="9">Catalyzes the hydrolytic deamination of guanine, producing xanthine and ammonia.</text>
</comment>
<dbReference type="InterPro" id="IPR006680">
    <property type="entry name" value="Amidohydro-rel"/>
</dbReference>
<comment type="similarity">
    <text evidence="3">Belongs to the metallo-dependent hydrolases superfamily. ATZ/TRZ family.</text>
</comment>
<dbReference type="FunFam" id="3.20.20.140:FF:000022">
    <property type="entry name" value="Guanine deaminase"/>
    <property type="match status" value="1"/>
</dbReference>
<organism evidence="13 14">
    <name type="scientific">Debaryomyces fabryi</name>
    <dbReference type="NCBI Taxonomy" id="58627"/>
    <lineage>
        <taxon>Eukaryota</taxon>
        <taxon>Fungi</taxon>
        <taxon>Dikarya</taxon>
        <taxon>Ascomycota</taxon>
        <taxon>Saccharomycotina</taxon>
        <taxon>Pichiomycetes</taxon>
        <taxon>Debaryomycetaceae</taxon>
        <taxon>Debaryomyces</taxon>
    </lineage>
</organism>
<dbReference type="PANTHER" id="PTHR11271:SF6">
    <property type="entry name" value="GUANINE DEAMINASE"/>
    <property type="match status" value="1"/>
</dbReference>
<dbReference type="RefSeq" id="XP_015469031.1">
    <property type="nucleotide sequence ID" value="XM_015610124.1"/>
</dbReference>
<evidence type="ECO:0000256" key="9">
    <source>
        <dbReference type="ARBA" id="ARBA00056079"/>
    </source>
</evidence>
<evidence type="ECO:0000259" key="12">
    <source>
        <dbReference type="Pfam" id="PF01979"/>
    </source>
</evidence>
<reference evidence="13 14" key="1">
    <citation type="submission" date="2015-11" db="EMBL/GenBank/DDBJ databases">
        <title>The genome of Debaryomyces fabryi.</title>
        <authorList>
            <person name="Tafer H."/>
            <person name="Lopandic K."/>
        </authorList>
    </citation>
    <scope>NUCLEOTIDE SEQUENCE [LARGE SCALE GENOMIC DNA]</scope>
    <source>
        <strain evidence="13 14">CBS 789</strain>
    </source>
</reference>
<keyword evidence="7" id="KW-0862">Zinc</keyword>
<dbReference type="GO" id="GO:0008892">
    <property type="term" value="F:guanine deaminase activity"/>
    <property type="evidence" value="ECO:0007669"/>
    <property type="project" value="UniProtKB-EC"/>
</dbReference>
<evidence type="ECO:0000256" key="6">
    <source>
        <dbReference type="ARBA" id="ARBA00022801"/>
    </source>
</evidence>
<comment type="catalytic activity">
    <reaction evidence="8">
        <text>guanine + H2O + H(+) = xanthine + NH4(+)</text>
        <dbReference type="Rhea" id="RHEA:14665"/>
        <dbReference type="ChEBI" id="CHEBI:15377"/>
        <dbReference type="ChEBI" id="CHEBI:15378"/>
        <dbReference type="ChEBI" id="CHEBI:16235"/>
        <dbReference type="ChEBI" id="CHEBI:17712"/>
        <dbReference type="ChEBI" id="CHEBI:28938"/>
        <dbReference type="EC" id="3.5.4.3"/>
    </reaction>
</comment>
<dbReference type="Pfam" id="PF01979">
    <property type="entry name" value="Amidohydro_1"/>
    <property type="match status" value="1"/>
</dbReference>
<dbReference type="EC" id="3.5.4.3" evidence="4"/>
<evidence type="ECO:0000313" key="14">
    <source>
        <dbReference type="Proteomes" id="UP000054251"/>
    </source>
</evidence>
<dbReference type="SUPFAM" id="SSF51556">
    <property type="entry name" value="Metallo-dependent hydrolases"/>
    <property type="match status" value="1"/>
</dbReference>
<dbReference type="GO" id="GO:0008270">
    <property type="term" value="F:zinc ion binding"/>
    <property type="evidence" value="ECO:0007669"/>
    <property type="project" value="TreeGrafter"/>
</dbReference>
<dbReference type="GO" id="GO:0005829">
    <property type="term" value="C:cytosol"/>
    <property type="evidence" value="ECO:0007669"/>
    <property type="project" value="TreeGrafter"/>
</dbReference>
<evidence type="ECO:0000256" key="1">
    <source>
        <dbReference type="ARBA" id="ARBA00001947"/>
    </source>
</evidence>
<dbReference type="GO" id="GO:0046098">
    <property type="term" value="P:guanine metabolic process"/>
    <property type="evidence" value="ECO:0007669"/>
    <property type="project" value="TreeGrafter"/>
</dbReference>
<dbReference type="Gene3D" id="3.20.20.140">
    <property type="entry name" value="Metal-dependent hydrolases"/>
    <property type="match status" value="1"/>
</dbReference>
<evidence type="ECO:0000256" key="2">
    <source>
        <dbReference type="ARBA" id="ARBA00004984"/>
    </source>
</evidence>
<evidence type="ECO:0000256" key="8">
    <source>
        <dbReference type="ARBA" id="ARBA00051148"/>
    </source>
</evidence>
<dbReference type="AlphaFoldDB" id="A0A0V1Q333"/>
<gene>
    <name evidence="13" type="ORF">AC631_01294</name>
</gene>
<dbReference type="Gene3D" id="2.30.40.10">
    <property type="entry name" value="Urease, subunit C, domain 1"/>
    <property type="match status" value="1"/>
</dbReference>
<dbReference type="InterPro" id="IPR032466">
    <property type="entry name" value="Metal_Hydrolase"/>
</dbReference>
<proteinExistence type="inferred from homology"/>
<sequence>MSESNGELEMAAMKPITYTLYYGTFIHTPRLGELKICLKTLVGVNEQGAIDFIHENYIHDGQSVVEFFKLEYEKQGNQADTSNMHYVDISEDATKFFCPGFVDTHIHASQYPNVGIGLGCPLLDWLKDYTYRLENGFTNPKDDECMKFANDVYKKIIKKTLETGTTCASYFTTIDPHTTILFADLLLKLGQRGFVGKVCMDSNDVFESYQEDHEECVNSMKLIISYYEKNNPKGEDLIKPIVTPRFAPVCSLGLMEYLGSLAAEKELPIQTHISENHNEIELVAKLFPEFDNYASVYDNFKLLNSSTILAHGIHLDEKERKLIKSRNCSISHCPTSNTFIASGEAPVKKYLYEDKINVSIGSDVSGGYSPSILEVIKQSILVSHHLSIKTKDQSSFDPKLSVADVIYMATQAGAKAVGLDNVIGSFEIGKRWDAQLINLNSANSNIDIFPCNIPDVNNIDKDTETTILNLLGKWIFCGDDRNCVMVWCNGRLVINKQ</sequence>
<feature type="domain" description="Amidohydrolase-related" evidence="12">
    <location>
        <begin position="98"/>
        <end position="493"/>
    </location>
</feature>
<dbReference type="InterPro" id="IPR011059">
    <property type="entry name" value="Metal-dep_hydrolase_composite"/>
</dbReference>
<evidence type="ECO:0000256" key="5">
    <source>
        <dbReference type="ARBA" id="ARBA00022723"/>
    </source>
</evidence>
<comment type="pathway">
    <text evidence="2">Purine metabolism; guanine degradation; xanthine from guanine: step 1/1.</text>
</comment>
<dbReference type="PANTHER" id="PTHR11271">
    <property type="entry name" value="GUANINE DEAMINASE"/>
    <property type="match status" value="1"/>
</dbReference>
<name>A0A0V1Q333_9ASCO</name>
<dbReference type="InterPro" id="IPR051607">
    <property type="entry name" value="Metallo-dep_hydrolases"/>
</dbReference>
<evidence type="ECO:0000256" key="10">
    <source>
        <dbReference type="ARBA" id="ARBA00069860"/>
    </source>
</evidence>
<dbReference type="GeneID" id="26838303"/>
<comment type="caution">
    <text evidence="13">The sequence shown here is derived from an EMBL/GenBank/DDBJ whole genome shotgun (WGS) entry which is preliminary data.</text>
</comment>
<keyword evidence="14" id="KW-1185">Reference proteome</keyword>
<evidence type="ECO:0000256" key="7">
    <source>
        <dbReference type="ARBA" id="ARBA00022833"/>
    </source>
</evidence>
<evidence type="ECO:0000256" key="11">
    <source>
        <dbReference type="ARBA" id="ARBA00083147"/>
    </source>
</evidence>